<dbReference type="STRING" id="988480.A0A075B4J9"/>
<dbReference type="Pfam" id="PF01702">
    <property type="entry name" value="TGT"/>
    <property type="match status" value="1"/>
</dbReference>
<dbReference type="OMA" id="MAGSRMK"/>
<keyword evidence="3" id="KW-1185">Reference proteome</keyword>
<protein>
    <submittedName>
        <fullName evidence="2">tRNA-guanine(15) transglycosylase-like domain-containing protein</fullName>
    </submittedName>
</protein>
<dbReference type="NCBIfam" id="TIGR00449">
    <property type="entry name" value="tgt_general"/>
    <property type="match status" value="1"/>
</dbReference>
<dbReference type="InterPro" id="IPR002616">
    <property type="entry name" value="tRNA_ribo_trans-like"/>
</dbReference>
<evidence type="ECO:0000313" key="2">
    <source>
        <dbReference type="EMBL" id="EPZ36227.1"/>
    </source>
</evidence>
<dbReference type="OrthoDB" id="27601at2759"/>
<name>A0A075B4J9_ROZAC</name>
<dbReference type="EMBL" id="KE560617">
    <property type="protein sequence ID" value="EPZ36227.1"/>
    <property type="molecule type" value="Genomic_DNA"/>
</dbReference>
<accession>A0A075B4J9</accession>
<dbReference type="SUPFAM" id="SSF51713">
    <property type="entry name" value="tRNA-guanine transglycosylase"/>
    <property type="match status" value="1"/>
</dbReference>
<dbReference type="InterPro" id="IPR050852">
    <property type="entry name" value="Queuine_tRNA-ribosyltrfase"/>
</dbReference>
<sequence>MRNIFTITSQRVSGIRTGKITLGGKTMTTPAIINATSRGAIPHVTHDLLADLAIPPARFLNMGDFLDTSKIIQEHGSVESFLGTQDILFGGLGHIKSGSNKSVEYKSMLQSHVGSRQMKITEYTELCKAVKTDICLPLYDVPPTEDIAKSRAFKSIQRTETYLKEMIGNFENVFGVVSASSKDLAQSLLEMLAKYPTLTGLAFNVPISVIPQLNIPDEFKEKPLMYLKPIKGTDLKDLLNLGFDLFIVDVHKEYTEKGIAVVGNSEEEKSINLNDECHVEDAKPLVNDCKCYACEHHIRAYINHLLKTREMLGFVLLQIHNIHHLNQLLVSLINKSS</sequence>
<dbReference type="Gene3D" id="3.20.20.105">
    <property type="entry name" value="Queuine tRNA-ribosyltransferase-like"/>
    <property type="match status" value="1"/>
</dbReference>
<dbReference type="HOGENOM" id="CLU_037350_1_0_1"/>
<dbReference type="AlphaFoldDB" id="A0A075B4J9"/>
<dbReference type="InterPro" id="IPR036511">
    <property type="entry name" value="TGT-like_sf"/>
</dbReference>
<evidence type="ECO:0000259" key="1">
    <source>
        <dbReference type="Pfam" id="PF01702"/>
    </source>
</evidence>
<gene>
    <name evidence="2" type="ORF">O9G_003852</name>
</gene>
<dbReference type="Proteomes" id="UP000030755">
    <property type="component" value="Unassembled WGS sequence"/>
</dbReference>
<organism evidence="2 3">
    <name type="scientific">Rozella allomycis (strain CSF55)</name>
    <dbReference type="NCBI Taxonomy" id="988480"/>
    <lineage>
        <taxon>Eukaryota</taxon>
        <taxon>Fungi</taxon>
        <taxon>Fungi incertae sedis</taxon>
        <taxon>Cryptomycota</taxon>
        <taxon>Cryptomycota incertae sedis</taxon>
        <taxon>Rozella</taxon>
    </lineage>
</organism>
<dbReference type="PANTHER" id="PTHR46064:SF1">
    <property type="entry name" value="QUEUINE TRNA-RIBOSYLTRANSFERASE ACCESSORY SUBUNIT 2"/>
    <property type="match status" value="1"/>
</dbReference>
<proteinExistence type="predicted"/>
<reference evidence="2 3" key="1">
    <citation type="journal article" date="2013" name="Curr. Biol.">
        <title>Shared signatures of parasitism and phylogenomics unite Cryptomycota and microsporidia.</title>
        <authorList>
            <person name="James T.Y."/>
            <person name="Pelin A."/>
            <person name="Bonen L."/>
            <person name="Ahrendt S."/>
            <person name="Sain D."/>
            <person name="Corradi N."/>
            <person name="Stajich J.E."/>
        </authorList>
    </citation>
    <scope>NUCLEOTIDE SEQUENCE [LARGE SCALE GENOMIC DNA]</scope>
    <source>
        <strain evidence="2 3">CSF55</strain>
    </source>
</reference>
<dbReference type="PANTHER" id="PTHR46064">
    <property type="entry name" value="QUEUINE TRNA-RIBOSYLTRANSFERASE ACCESSORY SUBUNIT 2"/>
    <property type="match status" value="1"/>
</dbReference>
<evidence type="ECO:0000313" key="3">
    <source>
        <dbReference type="Proteomes" id="UP000030755"/>
    </source>
</evidence>
<dbReference type="GO" id="GO:0006400">
    <property type="term" value="P:tRNA modification"/>
    <property type="evidence" value="ECO:0007669"/>
    <property type="project" value="InterPro"/>
</dbReference>
<feature type="domain" description="tRNA-guanine(15) transglycosylase-like" evidence="1">
    <location>
        <begin position="15"/>
        <end position="329"/>
    </location>
</feature>